<dbReference type="Proteomes" id="UP000249061">
    <property type="component" value="Unassembled WGS sequence"/>
</dbReference>
<dbReference type="AlphaFoldDB" id="A0A2W5SZB8"/>
<organism evidence="1 2">
    <name type="scientific">Archangium gephyra</name>
    <dbReference type="NCBI Taxonomy" id="48"/>
    <lineage>
        <taxon>Bacteria</taxon>
        <taxon>Pseudomonadati</taxon>
        <taxon>Myxococcota</taxon>
        <taxon>Myxococcia</taxon>
        <taxon>Myxococcales</taxon>
        <taxon>Cystobacterineae</taxon>
        <taxon>Archangiaceae</taxon>
        <taxon>Archangium</taxon>
    </lineage>
</organism>
<proteinExistence type="predicted"/>
<gene>
    <name evidence="1" type="ORF">DI536_29055</name>
</gene>
<name>A0A2W5SZB8_9BACT</name>
<evidence type="ECO:0000313" key="1">
    <source>
        <dbReference type="EMBL" id="PZR07107.1"/>
    </source>
</evidence>
<evidence type="ECO:0000313" key="2">
    <source>
        <dbReference type="Proteomes" id="UP000249061"/>
    </source>
</evidence>
<comment type="caution">
    <text evidence="1">The sequence shown here is derived from an EMBL/GenBank/DDBJ whole genome shotgun (WGS) entry which is preliminary data.</text>
</comment>
<protein>
    <submittedName>
        <fullName evidence="1">Uncharacterized protein</fullName>
    </submittedName>
</protein>
<sequence length="89" mass="10144">MGITSTLKQYSMQLSQKAMEKIFADEKRAQKVVEVMGKAQQAKKTIDSTQRVVLNQLNFATRQDFKEIGKQLSALQKRVRSLDGKISRL</sequence>
<reference evidence="1 2" key="1">
    <citation type="submission" date="2017-08" db="EMBL/GenBank/DDBJ databases">
        <title>Infants hospitalized years apart are colonized by the same room-sourced microbial strains.</title>
        <authorList>
            <person name="Brooks B."/>
            <person name="Olm M.R."/>
            <person name="Firek B.A."/>
            <person name="Baker R."/>
            <person name="Thomas B.C."/>
            <person name="Morowitz M.J."/>
            <person name="Banfield J.F."/>
        </authorList>
    </citation>
    <scope>NUCLEOTIDE SEQUENCE [LARGE SCALE GENOMIC DNA]</scope>
    <source>
        <strain evidence="1">S2_003_000_R2_14</strain>
    </source>
</reference>
<dbReference type="EMBL" id="QFQP01000034">
    <property type="protein sequence ID" value="PZR07107.1"/>
    <property type="molecule type" value="Genomic_DNA"/>
</dbReference>
<accession>A0A2W5SZB8</accession>